<dbReference type="Proteomes" id="UP000199095">
    <property type="component" value="Unassembled WGS sequence"/>
</dbReference>
<dbReference type="AlphaFoldDB" id="A0A1H9Z8U9"/>
<keyword evidence="2" id="KW-1185">Reference proteome</keyword>
<dbReference type="Pfam" id="PF19482">
    <property type="entry name" value="DUF6018"/>
    <property type="match status" value="1"/>
</dbReference>
<protein>
    <submittedName>
        <fullName evidence="1">Uncharacterized protein</fullName>
    </submittedName>
</protein>
<organism evidence="1 2">
    <name type="scientific">Salinibacillus kushneri</name>
    <dbReference type="NCBI Taxonomy" id="237682"/>
    <lineage>
        <taxon>Bacteria</taxon>
        <taxon>Bacillati</taxon>
        <taxon>Bacillota</taxon>
        <taxon>Bacilli</taxon>
        <taxon>Bacillales</taxon>
        <taxon>Bacillaceae</taxon>
        <taxon>Salinibacillus</taxon>
    </lineage>
</organism>
<dbReference type="STRING" id="237682.SAMN05421676_101413"/>
<name>A0A1H9Z8U9_9BACI</name>
<reference evidence="2" key="1">
    <citation type="submission" date="2016-10" db="EMBL/GenBank/DDBJ databases">
        <authorList>
            <person name="Varghese N."/>
            <person name="Submissions S."/>
        </authorList>
    </citation>
    <scope>NUCLEOTIDE SEQUENCE [LARGE SCALE GENOMIC DNA]</scope>
    <source>
        <strain evidence="2">CGMCC 1.3566</strain>
    </source>
</reference>
<dbReference type="OrthoDB" id="2887902at2"/>
<proteinExistence type="predicted"/>
<dbReference type="EMBL" id="FOHJ01000001">
    <property type="protein sequence ID" value="SES77291.1"/>
    <property type="molecule type" value="Genomic_DNA"/>
</dbReference>
<gene>
    <name evidence="1" type="ORF">SAMN05421676_101413</name>
</gene>
<accession>A0A1H9Z8U9</accession>
<evidence type="ECO:0000313" key="1">
    <source>
        <dbReference type="EMBL" id="SES77291.1"/>
    </source>
</evidence>
<evidence type="ECO:0000313" key="2">
    <source>
        <dbReference type="Proteomes" id="UP000199095"/>
    </source>
</evidence>
<dbReference type="InterPro" id="IPR046060">
    <property type="entry name" value="DUF6018"/>
</dbReference>
<sequence length="60" mass="7155">MPKALQEASLFVESIMRETGEQVYWKLDGEEHFRLGPHVGEQKLKSRVKRFANWFFDLED</sequence>